<feature type="domain" description="Peptidase S12 Pab87-related C-terminal" evidence="2">
    <location>
        <begin position="350"/>
        <end position="429"/>
    </location>
</feature>
<proteinExistence type="predicted"/>
<dbReference type="GO" id="GO:0016787">
    <property type="term" value="F:hydrolase activity"/>
    <property type="evidence" value="ECO:0007669"/>
    <property type="project" value="UniProtKB-KW"/>
</dbReference>
<evidence type="ECO:0000313" key="4">
    <source>
        <dbReference type="Proteomes" id="UP001464891"/>
    </source>
</evidence>
<name>A0ABV0JG30_9CYAN</name>
<keyword evidence="4" id="KW-1185">Reference proteome</keyword>
<dbReference type="InterPro" id="IPR021860">
    <property type="entry name" value="Peptidase_S12_Pab87-rel_C"/>
</dbReference>
<dbReference type="InterPro" id="IPR001466">
    <property type="entry name" value="Beta-lactam-related"/>
</dbReference>
<dbReference type="InterPro" id="IPR012338">
    <property type="entry name" value="Beta-lactam/transpept-like"/>
</dbReference>
<keyword evidence="3" id="KW-0378">Hydrolase</keyword>
<dbReference type="Proteomes" id="UP001464891">
    <property type="component" value="Unassembled WGS sequence"/>
</dbReference>
<evidence type="ECO:0000313" key="3">
    <source>
        <dbReference type="EMBL" id="MEP0820738.1"/>
    </source>
</evidence>
<comment type="caution">
    <text evidence="3">The sequence shown here is derived from an EMBL/GenBank/DDBJ whole genome shotgun (WGS) entry which is preliminary data.</text>
</comment>
<dbReference type="Pfam" id="PF00144">
    <property type="entry name" value="Beta-lactamase"/>
    <property type="match status" value="1"/>
</dbReference>
<dbReference type="SUPFAM" id="SSF56601">
    <property type="entry name" value="beta-lactamase/transpeptidase-like"/>
    <property type="match status" value="1"/>
</dbReference>
<dbReference type="Pfam" id="PF11954">
    <property type="entry name" value="DUF3471"/>
    <property type="match status" value="1"/>
</dbReference>
<organism evidence="3 4">
    <name type="scientific">Trichocoleus desertorum GB2-A4</name>
    <dbReference type="NCBI Taxonomy" id="2933944"/>
    <lineage>
        <taxon>Bacteria</taxon>
        <taxon>Bacillati</taxon>
        <taxon>Cyanobacteriota</taxon>
        <taxon>Cyanophyceae</taxon>
        <taxon>Leptolyngbyales</taxon>
        <taxon>Trichocoleusaceae</taxon>
        <taxon>Trichocoleus</taxon>
    </lineage>
</organism>
<feature type="domain" description="Beta-lactamase-related" evidence="1">
    <location>
        <begin position="23"/>
        <end position="326"/>
    </location>
</feature>
<protein>
    <submittedName>
        <fullName evidence="3">Serine hydrolase</fullName>
    </submittedName>
</protein>
<dbReference type="RefSeq" id="WP_190442678.1">
    <property type="nucleotide sequence ID" value="NZ_JAMPKM010000042.1"/>
</dbReference>
<dbReference type="PANTHER" id="PTHR46825">
    <property type="entry name" value="D-ALANYL-D-ALANINE-CARBOXYPEPTIDASE/ENDOPEPTIDASE AMPH"/>
    <property type="match status" value="1"/>
</dbReference>
<sequence length="446" mass="49185">MTTAQTILSDHEILAILQQRIHQEKQNVGIVVGVIDESGNRIVAQGKRDQTNSYPVDGNTLFKIGSITKVFTTLVLANLVEQGALDLGDRISTLLPDAVKAPTRKGQEISLLHLATHTSGLPCLPGNFAPADMSNPYVDYSVEQLYAFLSSYQLPRDIGSQYEYSNLGTGLLGHLLCLKTGMNYETLIKTQITQPLQMHDTGIQLTVEQQARFATGHNTLAQPVPYWDLPTLAGALRSTANDLLKFLAANLQLVSSSLNAIFQKTHGVQAQTGIPGMAIALGWHVLNHHETEIIFHDGDTGGFRSFLGFVKQKRFGVVVLSNSENDVNDIGLHLLEPRYPLAEHHPPKKRQAIPVDPNLFDAYVGCYELAPDFILAVTKEHDRLYAQATGQSQVELFAETETQFFITEVDAQITFIRDPQGPVEHLILHQAGQEITAPKLNRDTEL</sequence>
<gene>
    <name evidence="3" type="ORF">NC998_26975</name>
</gene>
<dbReference type="PANTHER" id="PTHR46825:SF8">
    <property type="entry name" value="BETA-LACTAMASE-RELATED"/>
    <property type="match status" value="1"/>
</dbReference>
<reference evidence="3 4" key="1">
    <citation type="submission" date="2022-04" db="EMBL/GenBank/DDBJ databases">
        <title>Positive selection, recombination, and allopatry shape intraspecific diversity of widespread and dominant cyanobacteria.</title>
        <authorList>
            <person name="Wei J."/>
            <person name="Shu W."/>
            <person name="Hu C."/>
        </authorList>
    </citation>
    <scope>NUCLEOTIDE SEQUENCE [LARGE SCALE GENOMIC DNA]</scope>
    <source>
        <strain evidence="3 4">GB2-A4</strain>
    </source>
</reference>
<evidence type="ECO:0000259" key="2">
    <source>
        <dbReference type="Pfam" id="PF11954"/>
    </source>
</evidence>
<dbReference type="Gene3D" id="3.40.710.10">
    <property type="entry name" value="DD-peptidase/beta-lactamase superfamily"/>
    <property type="match status" value="1"/>
</dbReference>
<accession>A0ABV0JG30</accession>
<evidence type="ECO:0000259" key="1">
    <source>
        <dbReference type="Pfam" id="PF00144"/>
    </source>
</evidence>
<dbReference type="EMBL" id="JAMPKM010000042">
    <property type="protein sequence ID" value="MEP0820738.1"/>
    <property type="molecule type" value="Genomic_DNA"/>
</dbReference>
<dbReference type="InterPro" id="IPR050491">
    <property type="entry name" value="AmpC-like"/>
</dbReference>